<sequence length="167" mass="17611">MNRVRPTSTLLVVALVGSGLVIGRLIPPLIIRLDGNVPRLGWAAPLTLLLAAILVGTFAWNTWQTLHKKHERMTADHGIRMLSIAKSCITVGALVAGLYGGFALAYLDAMDSPLGKERVVRGGAAAIASLLLMTAALLLERACRLPGDDDEGESGKAKNGRPNPTPA</sequence>
<dbReference type="Proteomes" id="UP000380867">
    <property type="component" value="Unassembled WGS sequence"/>
</dbReference>
<dbReference type="AlphaFoldDB" id="A0A5M4FCS9"/>
<keyword evidence="4" id="KW-1185">Reference proteome</keyword>
<feature type="transmembrane region" description="Helical" evidence="2">
    <location>
        <begin position="119"/>
        <end position="139"/>
    </location>
</feature>
<keyword evidence="2" id="KW-0812">Transmembrane</keyword>
<evidence type="ECO:0000256" key="2">
    <source>
        <dbReference type="SAM" id="Phobius"/>
    </source>
</evidence>
<dbReference type="RefSeq" id="WP_149688636.1">
    <property type="nucleotide sequence ID" value="NZ_SDPQ02000002.1"/>
</dbReference>
<name>A0A5M4FCS9_9ACTN</name>
<comment type="caution">
    <text evidence="3">The sequence shown here is derived from an EMBL/GenBank/DDBJ whole genome shotgun (WGS) entry which is preliminary data.</text>
</comment>
<dbReference type="OrthoDB" id="3747474at2"/>
<evidence type="ECO:0000256" key="1">
    <source>
        <dbReference type="SAM" id="MobiDB-lite"/>
    </source>
</evidence>
<accession>A0A5M4FCS9</accession>
<keyword evidence="2" id="KW-1133">Transmembrane helix</keyword>
<feature type="transmembrane region" description="Helical" evidence="2">
    <location>
        <begin position="84"/>
        <end position="107"/>
    </location>
</feature>
<reference evidence="3" key="1">
    <citation type="submission" date="2019-09" db="EMBL/GenBank/DDBJ databases">
        <authorList>
            <person name="Li J."/>
        </authorList>
    </citation>
    <scope>NUCLEOTIDE SEQUENCE [LARGE SCALE GENOMIC DNA]</scope>
    <source>
        <strain evidence="3">JCM 14732</strain>
    </source>
</reference>
<feature type="region of interest" description="Disordered" evidence="1">
    <location>
        <begin position="147"/>
        <end position="167"/>
    </location>
</feature>
<evidence type="ECO:0000313" key="3">
    <source>
        <dbReference type="EMBL" id="KAA1397144.1"/>
    </source>
</evidence>
<dbReference type="Pfam" id="PF11377">
    <property type="entry name" value="DUF3180"/>
    <property type="match status" value="1"/>
</dbReference>
<evidence type="ECO:0000313" key="4">
    <source>
        <dbReference type="Proteomes" id="UP000380867"/>
    </source>
</evidence>
<protein>
    <submittedName>
        <fullName evidence="3">DUF3180 domain-containing protein</fullName>
    </submittedName>
</protein>
<feature type="transmembrane region" description="Helical" evidence="2">
    <location>
        <begin position="42"/>
        <end position="63"/>
    </location>
</feature>
<keyword evidence="2" id="KW-0472">Membrane</keyword>
<dbReference type="EMBL" id="SDPQ02000002">
    <property type="protein sequence ID" value="KAA1397144.1"/>
    <property type="molecule type" value="Genomic_DNA"/>
</dbReference>
<organism evidence="3 4">
    <name type="scientific">Aeromicrobium ginsengisoli</name>
    <dbReference type="NCBI Taxonomy" id="363867"/>
    <lineage>
        <taxon>Bacteria</taxon>
        <taxon>Bacillati</taxon>
        <taxon>Actinomycetota</taxon>
        <taxon>Actinomycetes</taxon>
        <taxon>Propionibacteriales</taxon>
        <taxon>Nocardioidaceae</taxon>
        <taxon>Aeromicrobium</taxon>
    </lineage>
</organism>
<gene>
    <name evidence="3" type="ORF">ESP70_006985</name>
</gene>
<proteinExistence type="predicted"/>
<dbReference type="InterPro" id="IPR021517">
    <property type="entry name" value="DUF3180"/>
</dbReference>